<organism evidence="1 2">
    <name type="scientific">Candida albicans</name>
    <name type="common">Yeast</name>
    <dbReference type="NCBI Taxonomy" id="5476"/>
    <lineage>
        <taxon>Eukaryota</taxon>
        <taxon>Fungi</taxon>
        <taxon>Dikarya</taxon>
        <taxon>Ascomycota</taxon>
        <taxon>Saccharomycotina</taxon>
        <taxon>Pichiomycetes</taxon>
        <taxon>Debaryomycetaceae</taxon>
        <taxon>Candida/Lodderomyces clade</taxon>
        <taxon>Candida</taxon>
    </lineage>
</organism>
<dbReference type="AlphaFoldDB" id="A0A8H6BYC1"/>
<proteinExistence type="predicted"/>
<dbReference type="EMBL" id="JABWAD010000058">
    <property type="protein sequence ID" value="KAF6066439.1"/>
    <property type="molecule type" value="Genomic_DNA"/>
</dbReference>
<comment type="caution">
    <text evidence="1">The sequence shown here is derived from an EMBL/GenBank/DDBJ whole genome shotgun (WGS) entry which is preliminary data.</text>
</comment>
<protein>
    <submittedName>
        <fullName evidence="1">Uncharacterized protein</fullName>
    </submittedName>
</protein>
<gene>
    <name evidence="1" type="ORF">FOB64_004702</name>
</gene>
<dbReference type="Proteomes" id="UP000536275">
    <property type="component" value="Unassembled WGS sequence"/>
</dbReference>
<evidence type="ECO:0000313" key="1">
    <source>
        <dbReference type="EMBL" id="KAF6066439.1"/>
    </source>
</evidence>
<evidence type="ECO:0000313" key="2">
    <source>
        <dbReference type="Proteomes" id="UP000536275"/>
    </source>
</evidence>
<accession>A0A8H6BYC1</accession>
<name>A0A8H6BYC1_CANAX</name>
<sequence length="66" mass="7657">MPDLKAIKILNHKQTPTGSFLQMLFEEGHSAWLALHIAMEVAPDLTLHYLYLYPDLQKYHAEHNPD</sequence>
<reference evidence="1 2" key="1">
    <citation type="submission" date="2020-03" db="EMBL/GenBank/DDBJ databases">
        <title>FDA dAtabase for Regulatory Grade micrObial Sequences (FDA-ARGOS): Supporting development and validation of Infectious Disease Dx tests.</title>
        <authorList>
            <person name="Campos J."/>
            <person name="Goldberg B."/>
            <person name="Tallon L."/>
            <person name="Sadzewicz L."/>
            <person name="Vavikolanu K."/>
            <person name="Mehta A."/>
            <person name="Aluvathingal J."/>
            <person name="Nadendla S."/>
            <person name="Nandy P."/>
            <person name="Geyer C."/>
            <person name="Yan Y."/>
            <person name="Sichtig H."/>
        </authorList>
    </citation>
    <scope>NUCLEOTIDE SEQUENCE [LARGE SCALE GENOMIC DNA]</scope>
    <source>
        <strain evidence="1 2">FDAARGOS_656</strain>
    </source>
</reference>